<dbReference type="OrthoDB" id="7356934at2"/>
<proteinExistence type="predicted"/>
<evidence type="ECO:0000313" key="2">
    <source>
        <dbReference type="Proteomes" id="UP000248916"/>
    </source>
</evidence>
<name>A0A2W7NE10_9RHOB</name>
<comment type="caution">
    <text evidence="1">The sequence shown here is derived from an EMBL/GenBank/DDBJ whole genome shotgun (WGS) entry which is preliminary data.</text>
</comment>
<gene>
    <name evidence="1" type="ORF">LX81_02189</name>
</gene>
<accession>A0A2W7NE10</accession>
<dbReference type="Pfam" id="PF12096">
    <property type="entry name" value="DUF3572"/>
    <property type="match status" value="1"/>
</dbReference>
<evidence type="ECO:0000313" key="1">
    <source>
        <dbReference type="EMBL" id="PZX16337.1"/>
    </source>
</evidence>
<dbReference type="EMBL" id="QKZL01000007">
    <property type="protein sequence ID" value="PZX16337.1"/>
    <property type="molecule type" value="Genomic_DNA"/>
</dbReference>
<protein>
    <submittedName>
        <fullName evidence="1">Uncharacterized protein DUF3572</fullName>
    </submittedName>
</protein>
<organism evidence="1 2">
    <name type="scientific">Palleronia aestuarii</name>
    <dbReference type="NCBI Taxonomy" id="568105"/>
    <lineage>
        <taxon>Bacteria</taxon>
        <taxon>Pseudomonadati</taxon>
        <taxon>Pseudomonadota</taxon>
        <taxon>Alphaproteobacteria</taxon>
        <taxon>Rhodobacterales</taxon>
        <taxon>Roseobacteraceae</taxon>
        <taxon>Palleronia</taxon>
    </lineage>
</organism>
<dbReference type="AlphaFoldDB" id="A0A2W7NE10"/>
<dbReference type="Proteomes" id="UP000248916">
    <property type="component" value="Unassembled WGS sequence"/>
</dbReference>
<reference evidence="1 2" key="1">
    <citation type="submission" date="2018-06" db="EMBL/GenBank/DDBJ databases">
        <title>Genomic Encyclopedia of Archaeal and Bacterial Type Strains, Phase II (KMG-II): from individual species to whole genera.</title>
        <authorList>
            <person name="Goeker M."/>
        </authorList>
    </citation>
    <scope>NUCLEOTIDE SEQUENCE [LARGE SCALE GENOMIC DNA]</scope>
    <source>
        <strain evidence="1 2">DSM 22009</strain>
    </source>
</reference>
<dbReference type="RefSeq" id="WP_111537323.1">
    <property type="nucleotide sequence ID" value="NZ_QKZL01000007.1"/>
</dbReference>
<sequence>MRRDHAETVAARALDWIVGRDGLFHKFLNSTGTDLVHVRAKVNDPDFLAAVLDFLAQDDRRVREFCEAEGLPLDSVLQARAALPGGDEMHWT</sequence>
<keyword evidence="2" id="KW-1185">Reference proteome</keyword>
<dbReference type="InterPro" id="IPR021955">
    <property type="entry name" value="DUF3572"/>
</dbReference>